<dbReference type="EMBL" id="MU006811">
    <property type="protein sequence ID" value="KAF2635017.1"/>
    <property type="molecule type" value="Genomic_DNA"/>
</dbReference>
<keyword evidence="2" id="KW-1185">Reference proteome</keyword>
<evidence type="ECO:0000313" key="2">
    <source>
        <dbReference type="Proteomes" id="UP000799753"/>
    </source>
</evidence>
<proteinExistence type="predicted"/>
<sequence length="555" mass="60329">MLDQIDDTLAAIHRISKGNFSAQSFIQESFLTTVAGQVKVIIAPHDAHALRGSNDVPCDAYCEKLNPAFLDFYSVDEYKELYKTRLDVFFNHYPSKNFEGRSWSELSEVILGVDVQNEPWAGIHPIVAGESWLCIMSTHLKDKIGLGKSGIAVITGGISGPQSATGTQNFPDSAFDCPAVDEDLSATAGTPWANIFLPGNTLTARALGQKLLLVEEWSFKNTGLGLTYKKQAIFDQGNALNYRGIPWLYSYLTIRDEGSTAKISITREDNFAIGALKNVLLRAYNSRSSFNWSKFLPAPKSPLTSLTHVAMNPYIPEASDCTFGCEGFLCDAPDGCSPDLLCKNSICQNPTESQPGKIGDTCNSKKPCISHLFCENGACEECLTRPSIVPEDHRKSVVYNNPSSLVGSCELDTANPFRSRPYCALPPSSPSFPNHKTNPCANSSHCSANEFCSWGLCTACGPEDACLGAKCKSNNKCKTGFCNTHGRCDYPVKSKLVGNNGRATWRSRKGAGWNAGPKNQEKGPNKVRDEAMRINIPKEKVVATGQAQAMAAKTA</sequence>
<evidence type="ECO:0000313" key="1">
    <source>
        <dbReference type="EMBL" id="KAF2635017.1"/>
    </source>
</evidence>
<reference evidence="1" key="1">
    <citation type="journal article" date="2020" name="Stud. Mycol.">
        <title>101 Dothideomycetes genomes: a test case for predicting lifestyles and emergence of pathogens.</title>
        <authorList>
            <person name="Haridas S."/>
            <person name="Albert R."/>
            <person name="Binder M."/>
            <person name="Bloem J."/>
            <person name="Labutti K."/>
            <person name="Salamov A."/>
            <person name="Andreopoulos B."/>
            <person name="Baker S."/>
            <person name="Barry K."/>
            <person name="Bills G."/>
            <person name="Bluhm B."/>
            <person name="Cannon C."/>
            <person name="Castanera R."/>
            <person name="Culley D."/>
            <person name="Daum C."/>
            <person name="Ezra D."/>
            <person name="Gonzalez J."/>
            <person name="Henrissat B."/>
            <person name="Kuo A."/>
            <person name="Liang C."/>
            <person name="Lipzen A."/>
            <person name="Lutzoni F."/>
            <person name="Magnuson J."/>
            <person name="Mondo S."/>
            <person name="Nolan M."/>
            <person name="Ohm R."/>
            <person name="Pangilinan J."/>
            <person name="Park H.-J."/>
            <person name="Ramirez L."/>
            <person name="Alfaro M."/>
            <person name="Sun H."/>
            <person name="Tritt A."/>
            <person name="Yoshinaga Y."/>
            <person name="Zwiers L.-H."/>
            <person name="Turgeon B."/>
            <person name="Goodwin S."/>
            <person name="Spatafora J."/>
            <person name="Crous P."/>
            <person name="Grigoriev I."/>
        </authorList>
    </citation>
    <scope>NUCLEOTIDE SEQUENCE</scope>
    <source>
        <strain evidence="1">CBS 473.64</strain>
    </source>
</reference>
<dbReference type="OrthoDB" id="428177at2759"/>
<dbReference type="Proteomes" id="UP000799753">
    <property type="component" value="Unassembled WGS sequence"/>
</dbReference>
<gene>
    <name evidence="1" type="ORF">P280DRAFT_462399</name>
</gene>
<organism evidence="1 2">
    <name type="scientific">Massarina eburnea CBS 473.64</name>
    <dbReference type="NCBI Taxonomy" id="1395130"/>
    <lineage>
        <taxon>Eukaryota</taxon>
        <taxon>Fungi</taxon>
        <taxon>Dikarya</taxon>
        <taxon>Ascomycota</taxon>
        <taxon>Pezizomycotina</taxon>
        <taxon>Dothideomycetes</taxon>
        <taxon>Pleosporomycetidae</taxon>
        <taxon>Pleosporales</taxon>
        <taxon>Massarineae</taxon>
        <taxon>Massarinaceae</taxon>
        <taxon>Massarina</taxon>
    </lineage>
</organism>
<dbReference type="Gene3D" id="3.20.20.80">
    <property type="entry name" value="Glycosidases"/>
    <property type="match status" value="1"/>
</dbReference>
<name>A0A6A6RIV9_9PLEO</name>
<protein>
    <submittedName>
        <fullName evidence="1">Uncharacterized protein</fullName>
    </submittedName>
</protein>
<accession>A0A6A6RIV9</accession>
<dbReference type="AlphaFoldDB" id="A0A6A6RIV9"/>